<dbReference type="PANTHER" id="PTHR30292:SF0">
    <property type="entry name" value="5-OXOPROLINASE SUBUNIT A"/>
    <property type="match status" value="1"/>
</dbReference>
<proteinExistence type="predicted"/>
<dbReference type="InterPro" id="IPR005501">
    <property type="entry name" value="LamB/YcsF/PxpA-like"/>
</dbReference>
<gene>
    <name evidence="1" type="ORF">QVH07_06295</name>
</gene>
<dbReference type="Gene3D" id="3.20.20.370">
    <property type="entry name" value="Glycoside hydrolase/deacetylase"/>
    <property type="match status" value="1"/>
</dbReference>
<organism evidence="1 2">
    <name type="scientific">Algoriphagus sediminis</name>
    <dbReference type="NCBI Taxonomy" id="3057113"/>
    <lineage>
        <taxon>Bacteria</taxon>
        <taxon>Pseudomonadati</taxon>
        <taxon>Bacteroidota</taxon>
        <taxon>Cytophagia</taxon>
        <taxon>Cytophagales</taxon>
        <taxon>Cyclobacteriaceae</taxon>
        <taxon>Algoriphagus</taxon>
    </lineage>
</organism>
<dbReference type="Proteomes" id="UP001171916">
    <property type="component" value="Unassembled WGS sequence"/>
</dbReference>
<name>A0ABT7YB48_9BACT</name>
<sequence>MNISSIPLINCDLGEGIASEEKIYPYIDSASIACGGHYGDESSMIASMLLVKENGVKIGAHPSYPDRENFGRKSLSMEWEYLEGSLIEQLELFKKMAHSLNLEIHHIKSHGALYNDSAKSERLAKNLTSLYGKTFPGVPIFVPANSQMETMAKLKSLPVYTEVFGDRTYNEDYSLVSRSEQNSLLTDLKSVSEHLDPIISDQVIISKSGAKLPVKADTLCFHGDNPGLMNFLPQIRKRFWE</sequence>
<accession>A0ABT7YB48</accession>
<dbReference type="RefSeq" id="WP_289999306.1">
    <property type="nucleotide sequence ID" value="NZ_JAUEPH010000002.1"/>
</dbReference>
<dbReference type="EMBL" id="JAUEPH010000002">
    <property type="protein sequence ID" value="MDN3203749.1"/>
    <property type="molecule type" value="Genomic_DNA"/>
</dbReference>
<evidence type="ECO:0000313" key="2">
    <source>
        <dbReference type="Proteomes" id="UP001171916"/>
    </source>
</evidence>
<dbReference type="CDD" id="cd10801">
    <property type="entry name" value="LamB_YcsF_like_1"/>
    <property type="match status" value="1"/>
</dbReference>
<evidence type="ECO:0000313" key="1">
    <source>
        <dbReference type="EMBL" id="MDN3203749.1"/>
    </source>
</evidence>
<dbReference type="PANTHER" id="PTHR30292">
    <property type="entry name" value="UNCHARACTERIZED PROTEIN YBGL-RELATED"/>
    <property type="match status" value="1"/>
</dbReference>
<comment type="caution">
    <text evidence="1">The sequence shown here is derived from an EMBL/GenBank/DDBJ whole genome shotgun (WGS) entry which is preliminary data.</text>
</comment>
<protein>
    <submittedName>
        <fullName evidence="1">LamB/YcsF family protein</fullName>
    </submittedName>
</protein>
<keyword evidence="2" id="KW-1185">Reference proteome</keyword>
<dbReference type="SUPFAM" id="SSF88713">
    <property type="entry name" value="Glycoside hydrolase/deacetylase"/>
    <property type="match status" value="1"/>
</dbReference>
<dbReference type="Pfam" id="PF03746">
    <property type="entry name" value="LamB_YcsF"/>
    <property type="match status" value="1"/>
</dbReference>
<reference evidence="1" key="1">
    <citation type="submission" date="2023-06" db="EMBL/GenBank/DDBJ databases">
        <title>Robiginitalea aurantiacus sp. nov. and Algoriphagus sediminis sp. nov., isolated from coastal sediment.</title>
        <authorList>
            <person name="Zhou Z.Y."/>
            <person name="An J."/>
            <person name="Jia Y.W."/>
            <person name="Du Z.J."/>
        </authorList>
    </citation>
    <scope>NUCLEOTIDE SEQUENCE</scope>
    <source>
        <strain evidence="1">C2-7</strain>
    </source>
</reference>
<dbReference type="InterPro" id="IPR011330">
    <property type="entry name" value="Glyco_hydro/deAcase_b/a-brl"/>
</dbReference>